<evidence type="ECO:0000256" key="1">
    <source>
        <dbReference type="ARBA" id="ARBA00007125"/>
    </source>
</evidence>
<dbReference type="InterPro" id="IPR048950">
    <property type="entry name" value="Ppx_GppA_C"/>
</dbReference>
<dbReference type="FunFam" id="3.30.420.150:FF:000001">
    <property type="entry name" value="Guanosine-5'-triphosphate,3'-diphosphate pyrophosphatase"/>
    <property type="match status" value="1"/>
</dbReference>
<evidence type="ECO:0000256" key="5">
    <source>
        <dbReference type="ARBA" id="ARBA00047607"/>
    </source>
</evidence>
<evidence type="ECO:0000256" key="3">
    <source>
        <dbReference type="ARBA" id="ARBA00020416"/>
    </source>
</evidence>
<feature type="domain" description="Ppx/GppA phosphatase N-terminal" evidence="6">
    <location>
        <begin position="61"/>
        <end position="343"/>
    </location>
</feature>
<dbReference type="Pfam" id="PF02541">
    <property type="entry name" value="Ppx-GppA"/>
    <property type="match status" value="1"/>
</dbReference>
<dbReference type="InterPro" id="IPR003695">
    <property type="entry name" value="Ppx_GppA_N"/>
</dbReference>
<dbReference type="InterPro" id="IPR022371">
    <property type="entry name" value="Exopolyphosphatase"/>
</dbReference>
<proteinExistence type="inferred from homology"/>
<dbReference type="InterPro" id="IPR030673">
    <property type="entry name" value="PyroPPase_GppA_Ppx"/>
</dbReference>
<dbReference type="PIRSF" id="PIRSF001267">
    <property type="entry name" value="Pyrophosphatase_GppA_Ppx"/>
    <property type="match status" value="1"/>
</dbReference>
<name>A0A2K4ML50_9NEIS</name>
<dbReference type="Gene3D" id="3.30.420.150">
    <property type="entry name" value="Exopolyphosphatase. Domain 2"/>
    <property type="match status" value="1"/>
</dbReference>
<dbReference type="FunFam" id="3.30.420.40:FF:000023">
    <property type="entry name" value="Guanosine-5'-triphosphate,3'-diphosphate pyrophosphatase"/>
    <property type="match status" value="1"/>
</dbReference>
<protein>
    <recommendedName>
        <fullName evidence="3">Exopolyphosphatase</fullName>
        <ecNumber evidence="2">3.6.1.11</ecNumber>
    </recommendedName>
</protein>
<accession>A0A2K4ML50</accession>
<dbReference type="Pfam" id="PF21447">
    <property type="entry name" value="Ppx-GppA_III"/>
    <property type="match status" value="1"/>
</dbReference>
<dbReference type="AlphaFoldDB" id="A0A2K4ML50"/>
<dbReference type="GO" id="GO:0004309">
    <property type="term" value="F:exopolyphosphatase activity"/>
    <property type="evidence" value="ECO:0007669"/>
    <property type="project" value="UniProtKB-EC"/>
</dbReference>
<dbReference type="Gene3D" id="1.10.3210.10">
    <property type="entry name" value="Hypothetical protein af1432"/>
    <property type="match status" value="1"/>
</dbReference>
<dbReference type="EMBL" id="PPTF01000068">
    <property type="protein sequence ID" value="POA97796.1"/>
    <property type="molecule type" value="Genomic_DNA"/>
</dbReference>
<evidence type="ECO:0000259" key="7">
    <source>
        <dbReference type="Pfam" id="PF21447"/>
    </source>
</evidence>
<dbReference type="Gene3D" id="3.30.420.40">
    <property type="match status" value="1"/>
</dbReference>
<evidence type="ECO:0000256" key="2">
    <source>
        <dbReference type="ARBA" id="ARBA00012451"/>
    </source>
</evidence>
<comment type="catalytic activity">
    <reaction evidence="5">
        <text>[phosphate](n) + H2O = [phosphate](n-1) + phosphate + H(+)</text>
        <dbReference type="Rhea" id="RHEA:21528"/>
        <dbReference type="Rhea" id="RHEA-COMP:9859"/>
        <dbReference type="Rhea" id="RHEA-COMP:14279"/>
        <dbReference type="ChEBI" id="CHEBI:15377"/>
        <dbReference type="ChEBI" id="CHEBI:15378"/>
        <dbReference type="ChEBI" id="CHEBI:16838"/>
        <dbReference type="ChEBI" id="CHEBI:43474"/>
        <dbReference type="EC" id="3.6.1.11"/>
    </reaction>
</comment>
<dbReference type="InterPro" id="IPR043129">
    <property type="entry name" value="ATPase_NBD"/>
</dbReference>
<evidence type="ECO:0000256" key="4">
    <source>
        <dbReference type="ARBA" id="ARBA00022801"/>
    </source>
</evidence>
<dbReference type="CDD" id="cd24053">
    <property type="entry name" value="ASKHA_NBD_EcPPX-GppA-like"/>
    <property type="match status" value="1"/>
</dbReference>
<dbReference type="PANTHER" id="PTHR30005">
    <property type="entry name" value="EXOPOLYPHOSPHATASE"/>
    <property type="match status" value="1"/>
</dbReference>
<dbReference type="InterPro" id="IPR050273">
    <property type="entry name" value="GppA/Ppx_hydrolase"/>
</dbReference>
<gene>
    <name evidence="8" type="primary">ppx</name>
    <name evidence="8" type="ORF">C2134_14125</name>
</gene>
<keyword evidence="9" id="KW-1185">Reference proteome</keyword>
<dbReference type="Proteomes" id="UP000236416">
    <property type="component" value="Unassembled WGS sequence"/>
</dbReference>
<dbReference type="SUPFAM" id="SSF109604">
    <property type="entry name" value="HD-domain/PDEase-like"/>
    <property type="match status" value="1"/>
</dbReference>
<sequence length="533" mass="59805">MAVTFHGYRHFVAKARRRAFAPRAPGRNHRTRKGVSLTHTTPPHTVLATVDLGSNSFRLQVSRVVDDQLYALDVMKETVRLGAGLTAEKNLDEDTQQRALACLARFGERLRGFVPGQVRIVGTNTLRVAKNAQAFIEEAEEKLGFPIEVIAGREEARLIYLGAAHSLPDTKERRMVVDIGGGSTEFIIGSHYKALVTESLPLGCVSYTLRFFPGGKLTRSNFRDAVLAARNEIQRIRHEYRPSEWQLAVGTSGTARSLRDVLEINDWSRSDITLDGMEQLRELLIKQGSIDAVKINGLKADRAPVLAGGLAIMIAVFEELQVEKMIVTEGALRDGVLYDLLGRQREKDMRDSTVGLFKRRYHVDAQQAERVNQLAERLYRMLAGEDVDQDMLKLLSWAAKLHEIGLTIAHTAYHKHSTYILQNADMPGFSKREQAALATIVLGHRGDMGKMAQYISQPVLWQAVVALRIAVLFHRRRQPLALPEVLDLKQNASGFELKVSQSWLQENPLTASSFRQEVNQWKTVGFKLDIVQE</sequence>
<dbReference type="EC" id="3.6.1.11" evidence="2"/>
<dbReference type="PANTHER" id="PTHR30005:SF0">
    <property type="entry name" value="RETROGRADE REGULATION PROTEIN 2"/>
    <property type="match status" value="1"/>
</dbReference>
<reference evidence="8 9" key="1">
    <citation type="submission" date="2018-01" db="EMBL/GenBank/DDBJ databases">
        <title>Genomic Sequence of Chromobacterium MWU13-2610 from wild cranberry bogs within the Cape Cod National Seashore.</title>
        <authorList>
            <person name="O'Hara-Hanley K."/>
            <person name="Soby S."/>
            <person name="Harrison A."/>
        </authorList>
    </citation>
    <scope>NUCLEOTIDE SEQUENCE [LARGE SCALE GENOMIC DNA]</scope>
    <source>
        <strain evidence="8 9">MWU13-2610</strain>
    </source>
</reference>
<dbReference type="NCBIfam" id="TIGR03706">
    <property type="entry name" value="exo_poly_only"/>
    <property type="match status" value="1"/>
</dbReference>
<evidence type="ECO:0000313" key="9">
    <source>
        <dbReference type="Proteomes" id="UP000236416"/>
    </source>
</evidence>
<dbReference type="SUPFAM" id="SSF53067">
    <property type="entry name" value="Actin-like ATPase domain"/>
    <property type="match status" value="2"/>
</dbReference>
<keyword evidence="4" id="KW-0378">Hydrolase</keyword>
<dbReference type="GO" id="GO:0006793">
    <property type="term" value="P:phosphorus metabolic process"/>
    <property type="evidence" value="ECO:0007669"/>
    <property type="project" value="InterPro"/>
</dbReference>
<evidence type="ECO:0000313" key="8">
    <source>
        <dbReference type="EMBL" id="POA97796.1"/>
    </source>
</evidence>
<comment type="similarity">
    <text evidence="1">Belongs to the GppA/Ppx family.</text>
</comment>
<organism evidence="8 9">
    <name type="scientific">Chromobacterium sinusclupearum</name>
    <dbReference type="NCBI Taxonomy" id="2077146"/>
    <lineage>
        <taxon>Bacteria</taxon>
        <taxon>Pseudomonadati</taxon>
        <taxon>Pseudomonadota</taxon>
        <taxon>Betaproteobacteria</taxon>
        <taxon>Neisseriales</taxon>
        <taxon>Chromobacteriaceae</taxon>
        <taxon>Chromobacterium</taxon>
    </lineage>
</organism>
<evidence type="ECO:0000259" key="6">
    <source>
        <dbReference type="Pfam" id="PF02541"/>
    </source>
</evidence>
<comment type="caution">
    <text evidence="8">The sequence shown here is derived from an EMBL/GenBank/DDBJ whole genome shotgun (WGS) entry which is preliminary data.</text>
</comment>
<feature type="domain" description="Ppx/GppA phosphatase C-terminal" evidence="7">
    <location>
        <begin position="350"/>
        <end position="517"/>
    </location>
</feature>